<reference evidence="1" key="1">
    <citation type="submission" date="2020-05" db="EMBL/GenBank/DDBJ databases">
        <authorList>
            <person name="Chiriac C."/>
            <person name="Salcher M."/>
            <person name="Ghai R."/>
            <person name="Kavagutti S V."/>
        </authorList>
    </citation>
    <scope>NUCLEOTIDE SEQUENCE</scope>
</reference>
<organism evidence="1">
    <name type="scientific">freshwater metagenome</name>
    <dbReference type="NCBI Taxonomy" id="449393"/>
    <lineage>
        <taxon>unclassified sequences</taxon>
        <taxon>metagenomes</taxon>
        <taxon>ecological metagenomes</taxon>
    </lineage>
</organism>
<accession>A0A6J6MM07</accession>
<dbReference type="EMBL" id="CAEZWU010000143">
    <property type="protein sequence ID" value="CAB4673904.1"/>
    <property type="molecule type" value="Genomic_DNA"/>
</dbReference>
<dbReference type="AlphaFoldDB" id="A0A6J6MM07"/>
<proteinExistence type="predicted"/>
<name>A0A6J6MM07_9ZZZZ</name>
<evidence type="ECO:0000313" key="1">
    <source>
        <dbReference type="EMBL" id="CAB4673904.1"/>
    </source>
</evidence>
<sequence>MPSRIGRKIDSHRLLSAVKTPSGTPITTHINTETAINEIVIILSDQTPTMPG</sequence>
<protein>
    <submittedName>
        <fullName evidence="1">Unannotated protein</fullName>
    </submittedName>
</protein>
<gene>
    <name evidence="1" type="ORF">UFOPK2292_00955</name>
</gene>